<feature type="transmembrane region" description="Helical" evidence="11">
    <location>
        <begin position="316"/>
        <end position="337"/>
    </location>
</feature>
<comment type="function">
    <text evidence="9">May be a proton symporter involved in the uptake of osmolytes such as proline and glycine betaine.</text>
</comment>
<evidence type="ECO:0000256" key="3">
    <source>
        <dbReference type="ARBA" id="ARBA00022448"/>
    </source>
</evidence>
<dbReference type="GO" id="GO:0015293">
    <property type="term" value="F:symporter activity"/>
    <property type="evidence" value="ECO:0007669"/>
    <property type="project" value="UniProtKB-KW"/>
</dbReference>
<evidence type="ECO:0000256" key="11">
    <source>
        <dbReference type="SAM" id="Phobius"/>
    </source>
</evidence>
<accession>A0A1J4N0Z5</accession>
<dbReference type="PROSITE" id="PS00217">
    <property type="entry name" value="SUGAR_TRANSPORT_2"/>
    <property type="match status" value="1"/>
</dbReference>
<dbReference type="InterPro" id="IPR020846">
    <property type="entry name" value="MFS_dom"/>
</dbReference>
<comment type="caution">
    <text evidence="13">The sequence shown here is derived from an EMBL/GenBank/DDBJ whole genome shotgun (WGS) entry which is preliminary data.</text>
</comment>
<evidence type="ECO:0000259" key="12">
    <source>
        <dbReference type="PROSITE" id="PS50850"/>
    </source>
</evidence>
<dbReference type="PROSITE" id="PS00216">
    <property type="entry name" value="SUGAR_TRANSPORT_1"/>
    <property type="match status" value="1"/>
</dbReference>
<evidence type="ECO:0000256" key="8">
    <source>
        <dbReference type="ARBA" id="ARBA00023136"/>
    </source>
</evidence>
<evidence type="ECO:0000256" key="10">
    <source>
        <dbReference type="ARBA" id="ARBA00039918"/>
    </source>
</evidence>
<evidence type="ECO:0000256" key="5">
    <source>
        <dbReference type="ARBA" id="ARBA00022692"/>
    </source>
</evidence>
<comment type="subcellular location">
    <subcellularLocation>
        <location evidence="1">Cell membrane</location>
        <topology evidence="1">Multi-pass membrane protein</topology>
    </subcellularLocation>
</comment>
<dbReference type="PANTHER" id="PTHR43528:SF1">
    <property type="entry name" value="ALPHA-KETOGLUTARATE PERMEASE"/>
    <property type="match status" value="1"/>
</dbReference>
<feature type="transmembrane region" description="Helical" evidence="11">
    <location>
        <begin position="159"/>
        <end position="178"/>
    </location>
</feature>
<dbReference type="RefSeq" id="WP_045550025.1">
    <property type="nucleotide sequence ID" value="NZ_JZDQ02000044.1"/>
</dbReference>
<feature type="transmembrane region" description="Helical" evidence="11">
    <location>
        <begin position="343"/>
        <end position="364"/>
    </location>
</feature>
<feature type="transmembrane region" description="Helical" evidence="11">
    <location>
        <begin position="403"/>
        <end position="425"/>
    </location>
</feature>
<proteinExistence type="inferred from homology"/>
<evidence type="ECO:0000256" key="6">
    <source>
        <dbReference type="ARBA" id="ARBA00022847"/>
    </source>
</evidence>
<dbReference type="FunFam" id="1.20.1250.20:FF:000001">
    <property type="entry name" value="Dicarboxylate MFS transporter"/>
    <property type="match status" value="1"/>
</dbReference>
<keyword evidence="6" id="KW-0769">Symport</keyword>
<dbReference type="GO" id="GO:0005886">
    <property type="term" value="C:plasma membrane"/>
    <property type="evidence" value="ECO:0007669"/>
    <property type="project" value="UniProtKB-SubCell"/>
</dbReference>
<keyword evidence="3" id="KW-0813">Transport</keyword>
<dbReference type="InterPro" id="IPR051084">
    <property type="entry name" value="H+-coupled_symporters"/>
</dbReference>
<name>A0A1J4N0Z5_9ACTN</name>
<feature type="transmembrane region" description="Helical" evidence="11">
    <location>
        <begin position="376"/>
        <end position="397"/>
    </location>
</feature>
<protein>
    <recommendedName>
        <fullName evidence="10">Putative proline/betaine transporter</fullName>
    </recommendedName>
</protein>
<dbReference type="InterPro" id="IPR005828">
    <property type="entry name" value="MFS_sugar_transport-like"/>
</dbReference>
<evidence type="ECO:0000256" key="9">
    <source>
        <dbReference type="ARBA" id="ARBA00037295"/>
    </source>
</evidence>
<dbReference type="Gene3D" id="1.20.1250.20">
    <property type="entry name" value="MFS general substrate transporter like domains"/>
    <property type="match status" value="2"/>
</dbReference>
<keyword evidence="14" id="KW-1185">Reference proteome</keyword>
<dbReference type="SUPFAM" id="SSF103473">
    <property type="entry name" value="MFS general substrate transporter"/>
    <property type="match status" value="1"/>
</dbReference>
<comment type="similarity">
    <text evidence="2">Belongs to the major facilitator superfamily. Metabolite:H+ Symporter (MHS) family (TC 2.A.1.6) family.</text>
</comment>
<keyword evidence="7 11" id="KW-1133">Transmembrane helix</keyword>
<feature type="domain" description="Major facilitator superfamily (MFS) profile" evidence="12">
    <location>
        <begin position="22"/>
        <end position="429"/>
    </location>
</feature>
<evidence type="ECO:0000256" key="4">
    <source>
        <dbReference type="ARBA" id="ARBA00022475"/>
    </source>
</evidence>
<organism evidence="13 14">
    <name type="scientific">Nocardioides luteus</name>
    <dbReference type="NCBI Taxonomy" id="1844"/>
    <lineage>
        <taxon>Bacteria</taxon>
        <taxon>Bacillati</taxon>
        <taxon>Actinomycetota</taxon>
        <taxon>Actinomycetes</taxon>
        <taxon>Propionibacteriales</taxon>
        <taxon>Nocardioidaceae</taxon>
        <taxon>Nocardioides</taxon>
    </lineage>
</organism>
<evidence type="ECO:0000256" key="2">
    <source>
        <dbReference type="ARBA" id="ARBA00008240"/>
    </source>
</evidence>
<reference evidence="13" key="1">
    <citation type="submission" date="2016-10" db="EMBL/GenBank/DDBJ databases">
        <title>Draft Genome Sequence of Nocardioides luteus Strain BAFB, an Alkane-Degrading Bacterium Isolated from JP-7 Polluted Soil.</title>
        <authorList>
            <person name="Brown L."/>
            <person name="Ruiz O.N."/>
            <person name="Gunasekera T."/>
        </authorList>
    </citation>
    <scope>NUCLEOTIDE SEQUENCE [LARGE SCALE GENOMIC DNA]</scope>
    <source>
        <strain evidence="13">BAFB</strain>
    </source>
</reference>
<dbReference type="Pfam" id="PF00083">
    <property type="entry name" value="Sugar_tr"/>
    <property type="match status" value="2"/>
</dbReference>
<dbReference type="AlphaFoldDB" id="A0A1J4N0Z5"/>
<keyword evidence="8 11" id="KW-0472">Membrane</keyword>
<dbReference type="PROSITE" id="PS50850">
    <property type="entry name" value="MFS"/>
    <property type="match status" value="1"/>
</dbReference>
<keyword evidence="5 11" id="KW-0812">Transmembrane</keyword>
<feature type="transmembrane region" description="Helical" evidence="11">
    <location>
        <begin position="117"/>
        <end position="138"/>
    </location>
</feature>
<dbReference type="Proteomes" id="UP000033772">
    <property type="component" value="Unassembled WGS sequence"/>
</dbReference>
<feature type="transmembrane region" description="Helical" evidence="11">
    <location>
        <begin position="285"/>
        <end position="304"/>
    </location>
</feature>
<dbReference type="InterPro" id="IPR005829">
    <property type="entry name" value="Sugar_transporter_CS"/>
</dbReference>
<evidence type="ECO:0000313" key="13">
    <source>
        <dbReference type="EMBL" id="OIJ24200.1"/>
    </source>
</evidence>
<dbReference type="STRING" id="1844.UG56_024115"/>
<feature type="transmembrane region" description="Helical" evidence="11">
    <location>
        <begin position="190"/>
        <end position="209"/>
    </location>
</feature>
<dbReference type="InterPro" id="IPR036259">
    <property type="entry name" value="MFS_trans_sf"/>
</dbReference>
<sequence>MSGTPTIPSHEAQPDKPMLRRAITGSAVGNATEWFDYGAFAYVATEITANFFPEYGFAGTALTFAISFILRPLGGIFWGPLGDRIGRQRVLAMTIILMAGATFLVGCLPTYDSVGVWAVVLLVLLRVIQGFSTGGEYGGAATYMAECAPDKKRGFYGSFLEFGTIVGFTAAIAVVFTTESIIGDAAMTEWGWRIPFLIGGPIGLIGLYIRTRLEETPVFQELEAEDAVEGGAGAALKDLFSLFWKPILTLIGLVAALNIANYTLLAYMATYLQEEAGFNSSDADLLVIFGQVAMLIFLPMAGALSDKIGRKPMWGGSFIGLIVLSVPMFLLIGQGFWPAVLGFTVLGVVYVAQLATISATFPAMFPSQVRYGGMAIGYNISTAAFGGTALYVNNALIGATGDVLMPAYYMIAGSVVGLIALFFVVETAGKSIRGTEIPGTPESEAELAELDKVV</sequence>
<feature type="transmembrane region" description="Helical" evidence="11">
    <location>
        <begin position="90"/>
        <end position="111"/>
    </location>
</feature>
<feature type="transmembrane region" description="Helical" evidence="11">
    <location>
        <begin position="55"/>
        <end position="78"/>
    </location>
</feature>
<evidence type="ECO:0000313" key="14">
    <source>
        <dbReference type="Proteomes" id="UP000033772"/>
    </source>
</evidence>
<gene>
    <name evidence="13" type="ORF">UG56_024115</name>
</gene>
<dbReference type="PANTHER" id="PTHR43528">
    <property type="entry name" value="ALPHA-KETOGLUTARATE PERMEASE"/>
    <property type="match status" value="1"/>
</dbReference>
<evidence type="ECO:0000256" key="1">
    <source>
        <dbReference type="ARBA" id="ARBA00004651"/>
    </source>
</evidence>
<dbReference type="EMBL" id="JZDQ02000044">
    <property type="protein sequence ID" value="OIJ24200.1"/>
    <property type="molecule type" value="Genomic_DNA"/>
</dbReference>
<feature type="transmembrane region" description="Helical" evidence="11">
    <location>
        <begin position="247"/>
        <end position="265"/>
    </location>
</feature>
<dbReference type="OrthoDB" id="9066401at2"/>
<evidence type="ECO:0000256" key="7">
    <source>
        <dbReference type="ARBA" id="ARBA00022989"/>
    </source>
</evidence>
<keyword evidence="4" id="KW-1003">Cell membrane</keyword>